<dbReference type="Pfam" id="PF00149">
    <property type="entry name" value="Metallophos"/>
    <property type="match status" value="1"/>
</dbReference>
<evidence type="ECO:0000259" key="2">
    <source>
        <dbReference type="Pfam" id="PF00149"/>
    </source>
</evidence>
<proteinExistence type="predicted"/>
<reference evidence="4" key="1">
    <citation type="submission" date="2020-01" db="EMBL/GenBank/DDBJ databases">
        <authorList>
            <person name="Feng Z.H.Z."/>
        </authorList>
    </citation>
    <scope>NUCLEOTIDE SEQUENCE</scope>
    <source>
        <strain evidence="4">CBS107.38</strain>
    </source>
</reference>
<dbReference type="EMBL" id="JAAABM010000005">
    <property type="protein sequence ID" value="KAF7677963.1"/>
    <property type="molecule type" value="Genomic_DNA"/>
</dbReference>
<gene>
    <name evidence="4" type="ORF">GT037_004822</name>
</gene>
<comment type="caution">
    <text evidence="4">The sequence shown here is derived from an EMBL/GenBank/DDBJ whole genome shotgun (WGS) entry which is preliminary data.</text>
</comment>
<protein>
    <submittedName>
        <fullName evidence="4">Fad nad-binding domain-containing protein</fullName>
    </submittedName>
</protein>
<dbReference type="InterPro" id="IPR036188">
    <property type="entry name" value="FAD/NAD-bd_sf"/>
</dbReference>
<dbReference type="Gene3D" id="3.60.21.10">
    <property type="match status" value="1"/>
</dbReference>
<evidence type="ECO:0000313" key="4">
    <source>
        <dbReference type="EMBL" id="KAF7677963.1"/>
    </source>
</evidence>
<feature type="domain" description="Amine oxidase" evidence="3">
    <location>
        <begin position="56"/>
        <end position="399"/>
    </location>
</feature>
<feature type="signal peptide" evidence="1">
    <location>
        <begin position="1"/>
        <end position="20"/>
    </location>
</feature>
<dbReference type="Pfam" id="PF01593">
    <property type="entry name" value="Amino_oxidase"/>
    <property type="match status" value="1"/>
</dbReference>
<dbReference type="PANTHER" id="PTHR12905">
    <property type="entry name" value="METALLOPHOSPHOESTERASE"/>
    <property type="match status" value="1"/>
</dbReference>
<keyword evidence="1" id="KW-0732">Signal</keyword>
<name>A0A8H7EGT7_9PLEO</name>
<dbReference type="GeneID" id="62203047"/>
<dbReference type="Gene3D" id="3.50.50.60">
    <property type="entry name" value="FAD/NAD(P)-binding domain"/>
    <property type="match status" value="1"/>
</dbReference>
<dbReference type="SUPFAM" id="SSF56300">
    <property type="entry name" value="Metallo-dependent phosphatases"/>
    <property type="match status" value="1"/>
</dbReference>
<dbReference type="GO" id="GO:0016491">
    <property type="term" value="F:oxidoreductase activity"/>
    <property type="evidence" value="ECO:0007669"/>
    <property type="project" value="InterPro"/>
</dbReference>
<keyword evidence="5" id="KW-1185">Reference proteome</keyword>
<reference evidence="4" key="2">
    <citation type="submission" date="2020-08" db="EMBL/GenBank/DDBJ databases">
        <title>Draft Genome Sequence of Cumin Blight Pathogen Alternaria burnsii.</title>
        <authorList>
            <person name="Feng Z."/>
        </authorList>
    </citation>
    <scope>NUCLEOTIDE SEQUENCE</scope>
    <source>
        <strain evidence="4">CBS107.38</strain>
    </source>
</reference>
<sequence length="838" mass="92319">MRSFASIAAAAVVALPLAIAAPNKANKMDASYYKPEQVIDTDVVIIGGGGMGAYSAIQLKDAGKRVVVVESKSRMGGHTETYMDNETGIPIDMGVKLYHDEPLVHQWFARFNLSTTRFSIPALPTQNVDFRTGQVLQGLPAPNQTAMAIALQKYGAVLAKYPQLEGGFYLPDPVPEDLYMPFGQFVQKYDIADAVQTIFGLTSAFGDILELPALQQMRTFSLGLLKTMQNFQTSSVMDNSLLFEKLTAELQATNSVLLSSKVTKTQRVSKADGGVKVLVETPMGCRLIQAKKILMAIPPTPENLNKFDPSGDELKIFNQFTSVGYYTSIIRNAGPTNITLQNLALDKPYALPPMPAIYNVNPTANPTLSLVYYGTKVGQHLSDEEAKAAIIADLKRFQAANNMTETEPEFVAFSNHSPYNMLVGEEATRAGFYKQLYGLQSKRNTFWTAKLPENLPPCDVLLHCGDLTEDGTPESISLALQHLGKVKANLRLVISGNHEISLDKSYWLSQGGEEADAERALGMVSPEASSEANENGITFLWEGTYTFTLACGATFRIYASPYTPVHGASAFQYHSKEDRFNSAGTPSWAQNVGTETSTIPNNVDIVMTHGPARYILDETDGHSAGCEHLRRAIARVQPRLHCFGHIHSPRRGFYEAHVLRHERQTVLEGDPIESISKVWMGENSCRPSNALSTRSYSTSLISSRLFSQQTGTAIATELLYRILIDIINRFLCSFQRIASRGIDEASSWMERKLQERRDNLNAAKANAREGLKIVEEVGKLVEDRGFVTCPMMGRAMDATAEDKRELPGPPQWIRGVLAESVIIDVDDEDFDEEHGVTS</sequence>
<dbReference type="InterPro" id="IPR029052">
    <property type="entry name" value="Metallo-depent_PP-like"/>
</dbReference>
<dbReference type="GO" id="GO:0016787">
    <property type="term" value="F:hydrolase activity"/>
    <property type="evidence" value="ECO:0007669"/>
    <property type="project" value="InterPro"/>
</dbReference>
<feature type="domain" description="Calcineurin-like phosphoesterase" evidence="2">
    <location>
        <begin position="456"/>
        <end position="649"/>
    </location>
</feature>
<dbReference type="PANTHER" id="PTHR12905:SF0">
    <property type="entry name" value="CALCINEURIN-LIKE PHOSPHOESTERASE DOMAIN-CONTAINING PROTEIN"/>
    <property type="match status" value="1"/>
</dbReference>
<dbReference type="InterPro" id="IPR004843">
    <property type="entry name" value="Calcineurin-like_PHP"/>
</dbReference>
<feature type="chain" id="PRO_5034981343" evidence="1">
    <location>
        <begin position="21"/>
        <end position="838"/>
    </location>
</feature>
<evidence type="ECO:0000313" key="5">
    <source>
        <dbReference type="Proteomes" id="UP000596902"/>
    </source>
</evidence>
<dbReference type="AlphaFoldDB" id="A0A8H7EGT7"/>
<dbReference type="InterPro" id="IPR051693">
    <property type="entry name" value="UPF0046_metallophosphoest"/>
</dbReference>
<accession>A0A8H7EGT7</accession>
<dbReference type="RefSeq" id="XP_038788141.1">
    <property type="nucleotide sequence ID" value="XM_038929869.1"/>
</dbReference>
<dbReference type="SUPFAM" id="SSF51905">
    <property type="entry name" value="FAD/NAD(P)-binding domain"/>
    <property type="match status" value="1"/>
</dbReference>
<organism evidence="4 5">
    <name type="scientific">Alternaria burnsii</name>
    <dbReference type="NCBI Taxonomy" id="1187904"/>
    <lineage>
        <taxon>Eukaryota</taxon>
        <taxon>Fungi</taxon>
        <taxon>Dikarya</taxon>
        <taxon>Ascomycota</taxon>
        <taxon>Pezizomycotina</taxon>
        <taxon>Dothideomycetes</taxon>
        <taxon>Pleosporomycetidae</taxon>
        <taxon>Pleosporales</taxon>
        <taxon>Pleosporineae</taxon>
        <taxon>Pleosporaceae</taxon>
        <taxon>Alternaria</taxon>
        <taxon>Alternaria sect. Alternaria</taxon>
    </lineage>
</organism>
<evidence type="ECO:0000259" key="3">
    <source>
        <dbReference type="Pfam" id="PF01593"/>
    </source>
</evidence>
<dbReference type="Proteomes" id="UP000596902">
    <property type="component" value="Unassembled WGS sequence"/>
</dbReference>
<evidence type="ECO:0000256" key="1">
    <source>
        <dbReference type="SAM" id="SignalP"/>
    </source>
</evidence>
<dbReference type="InterPro" id="IPR002937">
    <property type="entry name" value="Amino_oxidase"/>
</dbReference>